<dbReference type="PANTHER" id="PTHR11266:SF113">
    <property type="entry name" value="MEMBRANE PROTEIN, MPV17_PMP22 FAMILY, PUTATIVE (AFU_ORTHOLOGUE AFUA_1G13840)-RELATED"/>
    <property type="match status" value="1"/>
</dbReference>
<keyword evidence="3" id="KW-0812">Transmembrane</keyword>
<evidence type="ECO:0000256" key="6">
    <source>
        <dbReference type="RuleBase" id="RU363053"/>
    </source>
</evidence>
<dbReference type="AlphaFoldDB" id="A0A9P4PJV5"/>
<comment type="caution">
    <text evidence="7">The sequence shown here is derived from an EMBL/GenBank/DDBJ whole genome shotgun (WGS) entry which is preliminary data.</text>
</comment>
<dbReference type="EMBL" id="MU001501">
    <property type="protein sequence ID" value="KAF2444269.1"/>
    <property type="molecule type" value="Genomic_DNA"/>
</dbReference>
<sequence length="304" mass="34476">MIPTSRAWVLRAGLQRTTPNPHCHTVNVLHKVRCGTTKTTKRWYASPKPVGQKAPESVTTIPGPNWLWLEPIYEPFRAYGRVQRRRPYMTQFISSLVVYLVGDFVAQSIGSPAEVERVERVEGEEEEVEKGWVQAWAEERDWARTGRALLIGGAAAVPGYRWFLWLSNSFNYSSKTLSLATKVAVNQLTFTPLFNSYFFGMQSLLSGMTIPDTIERIKHTVPVSWINSCKLWPAVTAFMFAFVPIEYRSIFGGVIAIGWQTYLSLLNQRAAAEEVLEHSLEDAKTGAIRRCEEDREIVKEKCAV</sequence>
<keyword evidence="5" id="KW-0472">Membrane</keyword>
<evidence type="ECO:0000256" key="3">
    <source>
        <dbReference type="ARBA" id="ARBA00022692"/>
    </source>
</evidence>
<dbReference type="PANTHER" id="PTHR11266">
    <property type="entry name" value="PEROXISOMAL MEMBRANE PROTEIN 2, PXMP2 MPV17"/>
    <property type="match status" value="1"/>
</dbReference>
<gene>
    <name evidence="7" type="ORF">P171DRAFT_432329</name>
</gene>
<comment type="similarity">
    <text evidence="2 6">Belongs to the peroxisomal membrane protein PXMP2/4 family.</text>
</comment>
<dbReference type="GO" id="GO:0016020">
    <property type="term" value="C:membrane"/>
    <property type="evidence" value="ECO:0007669"/>
    <property type="project" value="UniProtKB-SubCell"/>
</dbReference>
<keyword evidence="8" id="KW-1185">Reference proteome</keyword>
<organism evidence="7 8">
    <name type="scientific">Karstenula rhodostoma CBS 690.94</name>
    <dbReference type="NCBI Taxonomy" id="1392251"/>
    <lineage>
        <taxon>Eukaryota</taxon>
        <taxon>Fungi</taxon>
        <taxon>Dikarya</taxon>
        <taxon>Ascomycota</taxon>
        <taxon>Pezizomycotina</taxon>
        <taxon>Dothideomycetes</taxon>
        <taxon>Pleosporomycetidae</taxon>
        <taxon>Pleosporales</taxon>
        <taxon>Massarineae</taxon>
        <taxon>Didymosphaeriaceae</taxon>
        <taxon>Karstenula</taxon>
    </lineage>
</organism>
<proteinExistence type="inferred from homology"/>
<reference evidence="7" key="1">
    <citation type="journal article" date="2020" name="Stud. Mycol.">
        <title>101 Dothideomycetes genomes: a test case for predicting lifestyles and emergence of pathogens.</title>
        <authorList>
            <person name="Haridas S."/>
            <person name="Albert R."/>
            <person name="Binder M."/>
            <person name="Bloem J."/>
            <person name="Labutti K."/>
            <person name="Salamov A."/>
            <person name="Andreopoulos B."/>
            <person name="Baker S."/>
            <person name="Barry K."/>
            <person name="Bills G."/>
            <person name="Bluhm B."/>
            <person name="Cannon C."/>
            <person name="Castanera R."/>
            <person name="Culley D."/>
            <person name="Daum C."/>
            <person name="Ezra D."/>
            <person name="Gonzalez J."/>
            <person name="Henrissat B."/>
            <person name="Kuo A."/>
            <person name="Liang C."/>
            <person name="Lipzen A."/>
            <person name="Lutzoni F."/>
            <person name="Magnuson J."/>
            <person name="Mondo S."/>
            <person name="Nolan M."/>
            <person name="Ohm R."/>
            <person name="Pangilinan J."/>
            <person name="Park H.-J."/>
            <person name="Ramirez L."/>
            <person name="Alfaro M."/>
            <person name="Sun H."/>
            <person name="Tritt A."/>
            <person name="Yoshinaga Y."/>
            <person name="Zwiers L.-H."/>
            <person name="Turgeon B."/>
            <person name="Goodwin S."/>
            <person name="Spatafora J."/>
            <person name="Crous P."/>
            <person name="Grigoriev I."/>
        </authorList>
    </citation>
    <scope>NUCLEOTIDE SEQUENCE</scope>
    <source>
        <strain evidence="7">CBS 690.94</strain>
    </source>
</reference>
<evidence type="ECO:0000256" key="1">
    <source>
        <dbReference type="ARBA" id="ARBA00004141"/>
    </source>
</evidence>
<dbReference type="Proteomes" id="UP000799764">
    <property type="component" value="Unassembled WGS sequence"/>
</dbReference>
<dbReference type="Pfam" id="PF04117">
    <property type="entry name" value="Mpv17_PMP22"/>
    <property type="match status" value="1"/>
</dbReference>
<dbReference type="GO" id="GO:0005739">
    <property type="term" value="C:mitochondrion"/>
    <property type="evidence" value="ECO:0007669"/>
    <property type="project" value="TreeGrafter"/>
</dbReference>
<comment type="subcellular location">
    <subcellularLocation>
        <location evidence="1">Membrane</location>
        <topology evidence="1">Multi-pass membrane protein</topology>
    </subcellularLocation>
</comment>
<evidence type="ECO:0000313" key="8">
    <source>
        <dbReference type="Proteomes" id="UP000799764"/>
    </source>
</evidence>
<dbReference type="InterPro" id="IPR007248">
    <property type="entry name" value="Mpv17_PMP22"/>
</dbReference>
<accession>A0A9P4PJV5</accession>
<dbReference type="OrthoDB" id="430207at2759"/>
<evidence type="ECO:0000256" key="2">
    <source>
        <dbReference type="ARBA" id="ARBA00006824"/>
    </source>
</evidence>
<evidence type="ECO:0000256" key="5">
    <source>
        <dbReference type="ARBA" id="ARBA00023136"/>
    </source>
</evidence>
<name>A0A9P4PJV5_9PLEO</name>
<protein>
    <submittedName>
        <fullName evidence="7">Uncharacterized protein</fullName>
    </submittedName>
</protein>
<evidence type="ECO:0000313" key="7">
    <source>
        <dbReference type="EMBL" id="KAF2444269.1"/>
    </source>
</evidence>
<keyword evidence="4" id="KW-1133">Transmembrane helix</keyword>
<evidence type="ECO:0000256" key="4">
    <source>
        <dbReference type="ARBA" id="ARBA00022989"/>
    </source>
</evidence>